<dbReference type="GO" id="GO:0009100">
    <property type="term" value="P:glycoprotein metabolic process"/>
    <property type="evidence" value="ECO:0007669"/>
    <property type="project" value="TreeGrafter"/>
</dbReference>
<organism evidence="2 3">
    <name type="scientific">Suillus luteus UH-Slu-Lm8-n1</name>
    <dbReference type="NCBI Taxonomy" id="930992"/>
    <lineage>
        <taxon>Eukaryota</taxon>
        <taxon>Fungi</taxon>
        <taxon>Dikarya</taxon>
        <taxon>Basidiomycota</taxon>
        <taxon>Agaricomycotina</taxon>
        <taxon>Agaricomycetes</taxon>
        <taxon>Agaricomycetidae</taxon>
        <taxon>Boletales</taxon>
        <taxon>Suillineae</taxon>
        <taxon>Suillaceae</taxon>
        <taxon>Suillus</taxon>
    </lineage>
</organism>
<dbReference type="PROSITE" id="PS51186">
    <property type="entry name" value="GNAT"/>
    <property type="match status" value="1"/>
</dbReference>
<dbReference type="Gene3D" id="3.40.630.30">
    <property type="match status" value="1"/>
</dbReference>
<evidence type="ECO:0000313" key="3">
    <source>
        <dbReference type="Proteomes" id="UP000054485"/>
    </source>
</evidence>
<dbReference type="EMBL" id="KN835438">
    <property type="protein sequence ID" value="KIK37644.1"/>
    <property type="molecule type" value="Genomic_DNA"/>
</dbReference>
<gene>
    <name evidence="2" type="ORF">CY34DRAFT_446369</name>
</gene>
<dbReference type="InterPro" id="IPR051822">
    <property type="entry name" value="Glycosyl_Hydrolase_84"/>
</dbReference>
<evidence type="ECO:0000259" key="1">
    <source>
        <dbReference type="PROSITE" id="PS51186"/>
    </source>
</evidence>
<dbReference type="OrthoDB" id="9975416at2759"/>
<dbReference type="SUPFAM" id="SSF55729">
    <property type="entry name" value="Acyl-CoA N-acyltransferases (Nat)"/>
    <property type="match status" value="1"/>
</dbReference>
<dbReference type="GO" id="GO:0016231">
    <property type="term" value="F:beta-N-acetylglucosaminidase activity"/>
    <property type="evidence" value="ECO:0007669"/>
    <property type="project" value="TreeGrafter"/>
</dbReference>
<keyword evidence="3" id="KW-1185">Reference proteome</keyword>
<dbReference type="InterPro" id="IPR016181">
    <property type="entry name" value="Acyl_CoA_acyltransferase"/>
</dbReference>
<accession>A0A0D0AHN0</accession>
<dbReference type="InterPro" id="IPR000182">
    <property type="entry name" value="GNAT_dom"/>
</dbReference>
<dbReference type="STRING" id="930992.A0A0D0AHN0"/>
<protein>
    <recommendedName>
        <fullName evidence="1">N-acetyltransferase domain-containing protein</fullName>
    </recommendedName>
</protein>
<evidence type="ECO:0000313" key="2">
    <source>
        <dbReference type="EMBL" id="KIK37644.1"/>
    </source>
</evidence>
<dbReference type="Pfam" id="PF00583">
    <property type="entry name" value="Acetyltransf_1"/>
    <property type="match status" value="1"/>
</dbReference>
<reference evidence="3" key="2">
    <citation type="submission" date="2015-01" db="EMBL/GenBank/DDBJ databases">
        <title>Evolutionary Origins and Diversification of the Mycorrhizal Mutualists.</title>
        <authorList>
            <consortium name="DOE Joint Genome Institute"/>
            <consortium name="Mycorrhizal Genomics Consortium"/>
            <person name="Kohler A."/>
            <person name="Kuo A."/>
            <person name="Nagy L.G."/>
            <person name="Floudas D."/>
            <person name="Copeland A."/>
            <person name="Barry K.W."/>
            <person name="Cichocki N."/>
            <person name="Veneault-Fourrey C."/>
            <person name="LaButti K."/>
            <person name="Lindquist E.A."/>
            <person name="Lipzen A."/>
            <person name="Lundell T."/>
            <person name="Morin E."/>
            <person name="Murat C."/>
            <person name="Riley R."/>
            <person name="Ohm R."/>
            <person name="Sun H."/>
            <person name="Tunlid A."/>
            <person name="Henrissat B."/>
            <person name="Grigoriev I.V."/>
            <person name="Hibbett D.S."/>
            <person name="Martin F."/>
        </authorList>
    </citation>
    <scope>NUCLEOTIDE SEQUENCE [LARGE SCALE GENOMIC DNA]</scope>
    <source>
        <strain evidence="3">UH-Slu-Lm8-n1</strain>
    </source>
</reference>
<sequence length="210" mass="23060">MAPIIRPATKADESALSNICLLTANAGTSSKHLHSHPALPGLIYALPYINLESTWGFVLDDDGEVVGYTLGAFDTRKFEESAEAGWWPSLKAHYRPLLQDSDAALTAADRTYINTIMSFPRASDAMMAFAPAHLHIDILPSHQRQGWGRKLIARAMDNLKENGVKSVWLGMDPKNTEAAAFYGQLGFKKLEGAEDGILGITVQEWEEYAV</sequence>
<proteinExistence type="predicted"/>
<dbReference type="HOGENOM" id="CLU_086044_1_0_1"/>
<dbReference type="PANTHER" id="PTHR13170:SF16">
    <property type="entry name" value="PROTEIN O-GLCNACASE"/>
    <property type="match status" value="1"/>
</dbReference>
<dbReference type="PANTHER" id="PTHR13170">
    <property type="entry name" value="O-GLCNACASE"/>
    <property type="match status" value="1"/>
</dbReference>
<dbReference type="AlphaFoldDB" id="A0A0D0AHN0"/>
<name>A0A0D0AHN0_9AGAM</name>
<dbReference type="InParanoid" id="A0A0D0AHN0"/>
<dbReference type="CDD" id="cd04301">
    <property type="entry name" value="NAT_SF"/>
    <property type="match status" value="1"/>
</dbReference>
<dbReference type="Proteomes" id="UP000054485">
    <property type="component" value="Unassembled WGS sequence"/>
</dbReference>
<dbReference type="GO" id="GO:0016747">
    <property type="term" value="F:acyltransferase activity, transferring groups other than amino-acyl groups"/>
    <property type="evidence" value="ECO:0007669"/>
    <property type="project" value="InterPro"/>
</dbReference>
<reference evidence="2 3" key="1">
    <citation type="submission" date="2014-04" db="EMBL/GenBank/DDBJ databases">
        <authorList>
            <consortium name="DOE Joint Genome Institute"/>
            <person name="Kuo A."/>
            <person name="Ruytinx J."/>
            <person name="Rineau F."/>
            <person name="Colpaert J."/>
            <person name="Kohler A."/>
            <person name="Nagy L.G."/>
            <person name="Floudas D."/>
            <person name="Copeland A."/>
            <person name="Barry K.W."/>
            <person name="Cichocki N."/>
            <person name="Veneault-Fourrey C."/>
            <person name="LaButti K."/>
            <person name="Lindquist E.A."/>
            <person name="Lipzen A."/>
            <person name="Lundell T."/>
            <person name="Morin E."/>
            <person name="Murat C."/>
            <person name="Sun H."/>
            <person name="Tunlid A."/>
            <person name="Henrissat B."/>
            <person name="Grigoriev I.V."/>
            <person name="Hibbett D.S."/>
            <person name="Martin F."/>
            <person name="Nordberg H.P."/>
            <person name="Cantor M.N."/>
            <person name="Hua S.X."/>
        </authorList>
    </citation>
    <scope>NUCLEOTIDE SEQUENCE [LARGE SCALE GENOMIC DNA]</scope>
    <source>
        <strain evidence="2 3">UH-Slu-Lm8-n1</strain>
    </source>
</reference>
<feature type="domain" description="N-acetyltransferase" evidence="1">
    <location>
        <begin position="65"/>
        <end position="210"/>
    </location>
</feature>